<evidence type="ECO:0000256" key="3">
    <source>
        <dbReference type="ARBA" id="ARBA00022989"/>
    </source>
</evidence>
<evidence type="ECO:0000313" key="8">
    <source>
        <dbReference type="Proteomes" id="UP000561045"/>
    </source>
</evidence>
<feature type="domain" description="ABC transmembrane type-1" evidence="6">
    <location>
        <begin position="353"/>
        <end position="548"/>
    </location>
</feature>
<feature type="transmembrane region" description="Helical" evidence="5">
    <location>
        <begin position="81"/>
        <end position="100"/>
    </location>
</feature>
<proteinExistence type="inferred from homology"/>
<keyword evidence="8" id="KW-1185">Reference proteome</keyword>
<dbReference type="Gene3D" id="1.10.3720.10">
    <property type="entry name" value="MetI-like"/>
    <property type="match status" value="2"/>
</dbReference>
<evidence type="ECO:0000256" key="4">
    <source>
        <dbReference type="ARBA" id="ARBA00023136"/>
    </source>
</evidence>
<feature type="transmembrane region" description="Helical" evidence="5">
    <location>
        <begin position="357"/>
        <end position="377"/>
    </location>
</feature>
<dbReference type="InterPro" id="IPR035906">
    <property type="entry name" value="MetI-like_sf"/>
</dbReference>
<feature type="transmembrane region" description="Helical" evidence="5">
    <location>
        <begin position="300"/>
        <end position="326"/>
    </location>
</feature>
<comment type="caution">
    <text evidence="7">The sequence shown here is derived from an EMBL/GenBank/DDBJ whole genome shotgun (WGS) entry which is preliminary data.</text>
</comment>
<gene>
    <name evidence="7" type="ORF">GGR36_003227</name>
</gene>
<dbReference type="AlphaFoldDB" id="A0A840BK16"/>
<reference evidence="7 8" key="1">
    <citation type="submission" date="2020-08" db="EMBL/GenBank/DDBJ databases">
        <title>Genomic Encyclopedia of Type Strains, Phase IV (KMG-IV): sequencing the most valuable type-strain genomes for metagenomic binning, comparative biology and taxonomic classification.</title>
        <authorList>
            <person name="Goeker M."/>
        </authorList>
    </citation>
    <scope>NUCLEOTIDE SEQUENCE [LARGE SCALE GENOMIC DNA]</scope>
    <source>
        <strain evidence="7 8">DSM 106739</strain>
    </source>
</reference>
<dbReference type="GO" id="GO:0005886">
    <property type="term" value="C:plasma membrane"/>
    <property type="evidence" value="ECO:0007669"/>
    <property type="project" value="UniProtKB-SubCell"/>
</dbReference>
<dbReference type="NCBIfam" id="TIGR03262">
    <property type="entry name" value="PhnU2"/>
    <property type="match status" value="1"/>
</dbReference>
<comment type="subcellular location">
    <subcellularLocation>
        <location evidence="1 5">Cell membrane</location>
        <topology evidence="1 5">Multi-pass membrane protein</topology>
    </subcellularLocation>
</comment>
<name>A0A840BK16_9RHOO</name>
<feature type="transmembrane region" description="Helical" evidence="5">
    <location>
        <begin position="389"/>
        <end position="412"/>
    </location>
</feature>
<keyword evidence="5" id="KW-0813">Transport</keyword>
<protein>
    <submittedName>
        <fullName evidence="7">Iron(III) transport system permease protein</fullName>
    </submittedName>
</protein>
<dbReference type="InterPro" id="IPR017664">
    <property type="entry name" value="AminoethylPonate_ABC_perm-1"/>
</dbReference>
<dbReference type="Pfam" id="PF00528">
    <property type="entry name" value="BPD_transp_1"/>
    <property type="match status" value="2"/>
</dbReference>
<keyword evidence="2 5" id="KW-0812">Transmembrane</keyword>
<evidence type="ECO:0000313" key="7">
    <source>
        <dbReference type="EMBL" id="MBB4013881.1"/>
    </source>
</evidence>
<dbReference type="PANTHER" id="PTHR43496">
    <property type="entry name" value="PROTEIN LPLB"/>
    <property type="match status" value="1"/>
</dbReference>
<dbReference type="Proteomes" id="UP000561045">
    <property type="component" value="Unassembled WGS sequence"/>
</dbReference>
<feature type="transmembrane region" description="Helical" evidence="5">
    <location>
        <begin position="424"/>
        <end position="443"/>
    </location>
</feature>
<dbReference type="SUPFAM" id="SSF161098">
    <property type="entry name" value="MetI-like"/>
    <property type="match status" value="2"/>
</dbReference>
<evidence type="ECO:0000259" key="6">
    <source>
        <dbReference type="PROSITE" id="PS50928"/>
    </source>
</evidence>
<feature type="transmembrane region" description="Helical" evidence="5">
    <location>
        <begin position="491"/>
        <end position="508"/>
    </location>
</feature>
<feature type="transmembrane region" description="Helical" evidence="5">
    <location>
        <begin position="251"/>
        <end position="271"/>
    </location>
</feature>
<feature type="transmembrane region" description="Helical" evidence="5">
    <location>
        <begin position="112"/>
        <end position="133"/>
    </location>
</feature>
<evidence type="ECO:0000256" key="1">
    <source>
        <dbReference type="ARBA" id="ARBA00004651"/>
    </source>
</evidence>
<evidence type="ECO:0000256" key="2">
    <source>
        <dbReference type="ARBA" id="ARBA00022692"/>
    </source>
</evidence>
<comment type="similarity">
    <text evidence="5">Belongs to the binding-protein-dependent transport system permease family.</text>
</comment>
<organism evidence="7 8">
    <name type="scientific">Niveibacterium umoris</name>
    <dbReference type="NCBI Taxonomy" id="1193620"/>
    <lineage>
        <taxon>Bacteria</taxon>
        <taxon>Pseudomonadati</taxon>
        <taxon>Pseudomonadota</taxon>
        <taxon>Betaproteobacteria</taxon>
        <taxon>Rhodocyclales</taxon>
        <taxon>Rhodocyclaceae</taxon>
        <taxon>Niveibacterium</taxon>
    </lineage>
</organism>
<dbReference type="CDD" id="cd06261">
    <property type="entry name" value="TM_PBP2"/>
    <property type="match status" value="2"/>
</dbReference>
<feature type="transmembrane region" description="Helical" evidence="5">
    <location>
        <begin position="153"/>
        <end position="177"/>
    </location>
</feature>
<dbReference type="GO" id="GO:0055085">
    <property type="term" value="P:transmembrane transport"/>
    <property type="evidence" value="ECO:0007669"/>
    <property type="project" value="InterPro"/>
</dbReference>
<dbReference type="PROSITE" id="PS50928">
    <property type="entry name" value="ABC_TM1"/>
    <property type="match status" value="2"/>
</dbReference>
<feature type="domain" description="ABC transmembrane type-1" evidence="6">
    <location>
        <begin position="74"/>
        <end position="272"/>
    </location>
</feature>
<evidence type="ECO:0000256" key="5">
    <source>
        <dbReference type="RuleBase" id="RU363032"/>
    </source>
</evidence>
<dbReference type="InterPro" id="IPR000515">
    <property type="entry name" value="MetI-like"/>
</dbReference>
<accession>A0A840BK16</accession>
<sequence length="565" mass="59453">MSSVALPSAPMRIIDRERWLAIALAALLLLALLLGVGAPLLSILGKATTDGAGRWVGAAQLVAVVSSPGFVGALANSFTASLITVAVVLPLAYAFAAALTRTAMPGKALSRALALIPLLAPSLLPGISLVYLFGNQGLFRSLLPAGSSIYGLWGIVIGEAFYTFPHALMILITALSLSDQSLHDAARALGAGPFKRWLAVTFPGVRYGLASAALVVFTLVITDFGVPKVIGGGYNVLSLEAYKQVIGQQNFPRGAVIGLLLLAPAVLTFFVDRTLQRRQRGGLGARARPLVPQRHLPTDLAGATVCMLISSLLVLMLGISIAAAFMTQWPYNLSPTLRNFDFENMDGGGWLAYRNSLLIALGTAAAGVVAVFGGAYLSEKRALPELLNGAIRMLAIVPMAVPGLVLGLGYIFFFNAPANPLHGLYGTLAIMVLCTVAHFYTTAHMTAVTALKQLDNDFEDVAASLRVPFWKTFARVTVPVCLPAILEIARYFFISAMTTVSALVFLYTPDTVIASVAVLNMDDAGDTAAAAAMASMIVGTSAAASLIFALLSAGVVRRNGAWRHR</sequence>
<feature type="transmembrane region" description="Helical" evidence="5">
    <location>
        <begin position="197"/>
        <end position="221"/>
    </location>
</feature>
<dbReference type="EMBL" id="JACIET010000002">
    <property type="protein sequence ID" value="MBB4013881.1"/>
    <property type="molecule type" value="Genomic_DNA"/>
</dbReference>
<keyword evidence="4 5" id="KW-0472">Membrane</keyword>
<dbReference type="RefSeq" id="WP_207064470.1">
    <property type="nucleotide sequence ID" value="NZ_BAABLE010000005.1"/>
</dbReference>
<keyword evidence="3 5" id="KW-1133">Transmembrane helix</keyword>
<feature type="transmembrane region" description="Helical" evidence="5">
    <location>
        <begin position="528"/>
        <end position="556"/>
    </location>
</feature>
<feature type="transmembrane region" description="Helical" evidence="5">
    <location>
        <begin position="20"/>
        <end position="43"/>
    </location>
</feature>
<dbReference type="PANTHER" id="PTHR43496:SF1">
    <property type="entry name" value="POLYGALACTURONAN_RHAMNOGALACTURONAN TRANSPORT SYSTEM PERMEASE PROTEIN YTEP"/>
    <property type="match status" value="1"/>
</dbReference>